<dbReference type="AlphaFoldDB" id="A0A2I5THT4"/>
<dbReference type="PANTHER" id="PTHR43787:SF3">
    <property type="entry name" value="ARYLSULFATASE REGULATORY PROTEIN"/>
    <property type="match status" value="1"/>
</dbReference>
<keyword evidence="3" id="KW-0949">S-adenosyl-L-methionine</keyword>
<dbReference type="UniPathway" id="UPA00782"/>
<name>A0A2I5THT4_SERS3</name>
<dbReference type="Gene3D" id="3.20.20.70">
    <property type="entry name" value="Aldolase class I"/>
    <property type="match status" value="1"/>
</dbReference>
<reference evidence="9 10" key="1">
    <citation type="journal article" date="2013" name="Genome Announc.">
        <title>Draft genome sequence of Serratia sp. strain ATCC 39006, a model bacterium for analysis of the biosynthesis and regulation of prodigiosin, a carbapenem, and gas vesicles.</title>
        <authorList>
            <person name="Fineran P.C."/>
            <person name="Iglesias Cans M.C."/>
            <person name="Ramsay J.P."/>
            <person name="Wilf N.M."/>
            <person name="Cossyleon D."/>
            <person name="McNeil M.B."/>
            <person name="Williamson N.R."/>
            <person name="Monson R.E."/>
            <person name="Becher S.A."/>
            <person name="Stanton J.A."/>
            <person name="Brugger K."/>
            <person name="Brown S.D."/>
            <person name="Salmond G.P."/>
        </authorList>
    </citation>
    <scope>NUCLEOTIDE SEQUENCE [LARGE SCALE GENOMIC DNA]</scope>
    <source>
        <strain evidence="9">ATCC 39006</strain>
        <strain evidence="10">ATCC 39006 / SC 11482</strain>
    </source>
</reference>
<feature type="domain" description="Radical SAM core" evidence="7">
    <location>
        <begin position="8"/>
        <end position="238"/>
    </location>
</feature>
<dbReference type="InterPro" id="IPR007197">
    <property type="entry name" value="rSAM"/>
</dbReference>
<dbReference type="SUPFAM" id="SSF102114">
    <property type="entry name" value="Radical SAM enzymes"/>
    <property type="match status" value="1"/>
</dbReference>
<dbReference type="GO" id="GO:0051539">
    <property type="term" value="F:4 iron, 4 sulfur cluster binding"/>
    <property type="evidence" value="ECO:0007669"/>
    <property type="project" value="UniProtKB-KW"/>
</dbReference>
<dbReference type="EMBL" id="CP025084">
    <property type="protein sequence ID" value="AUH04125.1"/>
    <property type="molecule type" value="Genomic_DNA"/>
</dbReference>
<evidence type="ECO:0000256" key="6">
    <source>
        <dbReference type="ARBA" id="ARBA00023014"/>
    </source>
</evidence>
<dbReference type="KEGG" id="sera:Ser39006_008210"/>
<protein>
    <submittedName>
        <fullName evidence="9">Radical SAM protein</fullName>
    </submittedName>
</protein>
<comment type="cofactor">
    <cofactor evidence="1">
        <name>[4Fe-4S] cluster</name>
        <dbReference type="ChEBI" id="CHEBI:49883"/>
    </cofactor>
</comment>
<dbReference type="GO" id="GO:0003824">
    <property type="term" value="F:catalytic activity"/>
    <property type="evidence" value="ECO:0007669"/>
    <property type="project" value="InterPro"/>
</dbReference>
<reference evidence="9" key="2">
    <citation type="submission" date="2013-09" db="EMBL/GenBank/DDBJ databases">
        <authorList>
            <person name="Wang G."/>
            <person name="Yang Y."/>
            <person name="Su Y."/>
        </authorList>
    </citation>
    <scope>NUCLEOTIDE SEQUENCE</scope>
    <source>
        <strain evidence="9">ATCC 39006</strain>
    </source>
</reference>
<dbReference type="GO" id="GO:0046872">
    <property type="term" value="F:metal ion binding"/>
    <property type="evidence" value="ECO:0007669"/>
    <property type="project" value="UniProtKB-KW"/>
</dbReference>
<dbReference type="Proteomes" id="UP000017700">
    <property type="component" value="Chromosome"/>
</dbReference>
<keyword evidence="5" id="KW-0408">Iron</keyword>
<sequence>MNNHILASLDDRYLELTIMPTEQCNFRCVYCYEDFAIGNMRNEVADSINKFVDNALPRLRKLNILWFGGEPLLALRQITKISSHIKYSAKQNNVEYTSSMTTNGYYLTLKNLTALVNLNITSYQITLDGYAEYHDKMRKKSNGKGSFQTIWHNLMEARRSTLNFNIILRVHYSPDNIHQTITLIERINKEFSNDHRFTIFFHSIERLGGDNDDNITIFNDKKEKLTYLSELLKLIQPELIFQSVNNNYICYAAKLNSFVIRPNGDVLKCTVALNSDVNSIGHLNKDGLMTLDIDKVRAWSIPLFTENEKDLECPSISAHKLWADKSTIPVTNII</sequence>
<evidence type="ECO:0000256" key="5">
    <source>
        <dbReference type="ARBA" id="ARBA00023004"/>
    </source>
</evidence>
<evidence type="ECO:0000313" key="9">
    <source>
        <dbReference type="EMBL" id="AUH04125.1"/>
    </source>
</evidence>
<accession>A0A2I5THT4</accession>
<evidence type="ECO:0000259" key="7">
    <source>
        <dbReference type="PROSITE" id="PS51918"/>
    </source>
</evidence>
<dbReference type="SFLD" id="SFLDG01067">
    <property type="entry name" value="SPASM/twitch_domain_containing"/>
    <property type="match status" value="1"/>
</dbReference>
<keyword evidence="2" id="KW-0004">4Fe-4S</keyword>
<dbReference type="STRING" id="104623.Ser39006_04092"/>
<evidence type="ECO:0000256" key="3">
    <source>
        <dbReference type="ARBA" id="ARBA00022691"/>
    </source>
</evidence>
<dbReference type="PROSITE" id="PS51918">
    <property type="entry name" value="RADICAL_SAM"/>
    <property type="match status" value="1"/>
</dbReference>
<keyword evidence="4" id="KW-0479">Metal-binding</keyword>
<dbReference type="KEGG" id="serq:CWC46_08205"/>
<evidence type="ECO:0000313" key="10">
    <source>
        <dbReference type="Proteomes" id="UP000017700"/>
    </source>
</evidence>
<evidence type="ECO:0000256" key="1">
    <source>
        <dbReference type="ARBA" id="ARBA00001966"/>
    </source>
</evidence>
<evidence type="ECO:0000256" key="4">
    <source>
        <dbReference type="ARBA" id="ARBA00022723"/>
    </source>
</evidence>
<organism evidence="9 10">
    <name type="scientific">Serratia sp. (strain ATCC 39006)</name>
    <name type="common">Prodigiosinella confusarubida</name>
    <dbReference type="NCBI Taxonomy" id="104623"/>
    <lineage>
        <taxon>Bacteria</taxon>
        <taxon>Pseudomonadati</taxon>
        <taxon>Pseudomonadota</taxon>
        <taxon>Gammaproteobacteria</taxon>
        <taxon>Enterobacterales</taxon>
        <taxon>Pectobacteriaceae</taxon>
        <taxon>Prodigiosinella</taxon>
    </lineage>
</organism>
<evidence type="ECO:0000313" key="8">
    <source>
        <dbReference type="EMBL" id="AUG99806.1"/>
    </source>
</evidence>
<dbReference type="Pfam" id="PF04055">
    <property type="entry name" value="Radical_SAM"/>
    <property type="match status" value="1"/>
</dbReference>
<keyword evidence="6" id="KW-0411">Iron-sulfur</keyword>
<evidence type="ECO:0000256" key="2">
    <source>
        <dbReference type="ARBA" id="ARBA00022485"/>
    </source>
</evidence>
<dbReference type="InterPro" id="IPR058240">
    <property type="entry name" value="rSAM_sf"/>
</dbReference>
<gene>
    <name evidence="8" type="ORF">CWC46_08205</name>
    <name evidence="9" type="ORF">Ser39006_008210</name>
</gene>
<dbReference type="EMBL" id="CP025085">
    <property type="protein sequence ID" value="AUG99806.1"/>
    <property type="molecule type" value="Genomic_DNA"/>
</dbReference>
<reference evidence="8 11" key="3">
    <citation type="submission" date="2017-11" db="EMBL/GenBank/DDBJ databases">
        <title>Complete genome sequence of Serratia sp. ATCC 39006 LacA.</title>
        <authorList>
            <person name="Hampton H.G."/>
            <person name="Jackson S.A."/>
            <person name="Jauregui R."/>
            <person name="Poulter G.T.M."/>
            <person name="Salmond G.P.C."/>
            <person name="Fineran P.C."/>
        </authorList>
    </citation>
    <scope>NUCLEOTIDE SEQUENCE [LARGE SCALE GENOMIC DNA]</scope>
    <source>
        <strain evidence="8 11">ATCC 39006</strain>
    </source>
</reference>
<reference evidence="9" key="4">
    <citation type="submission" date="2017-11" db="EMBL/GenBank/DDBJ databases">
        <title>Complete genome sequence of Serratia sp. ATCC 39006.</title>
        <authorList>
            <person name="Hampton H.G."/>
            <person name="Jackson S.A."/>
            <person name="Jauregui R."/>
            <person name="Poulter G.T.M."/>
            <person name="Salmond G.P.C."/>
            <person name="Fineran P.C."/>
        </authorList>
    </citation>
    <scope>NUCLEOTIDE SEQUENCE</scope>
    <source>
        <strain evidence="9">ATCC 39006</strain>
    </source>
</reference>
<evidence type="ECO:0000313" key="11">
    <source>
        <dbReference type="Proteomes" id="UP000233778"/>
    </source>
</evidence>
<dbReference type="CDD" id="cd01335">
    <property type="entry name" value="Radical_SAM"/>
    <property type="match status" value="1"/>
</dbReference>
<dbReference type="Proteomes" id="UP000233778">
    <property type="component" value="Chromosome"/>
</dbReference>
<keyword evidence="10" id="KW-1185">Reference proteome</keyword>
<dbReference type="OrthoDB" id="9782387at2"/>
<dbReference type="PANTHER" id="PTHR43787">
    <property type="entry name" value="FEMO COFACTOR BIOSYNTHESIS PROTEIN NIFB-RELATED"/>
    <property type="match status" value="1"/>
</dbReference>
<dbReference type="RefSeq" id="WP_021017352.1">
    <property type="nucleotide sequence ID" value="NZ_CP025084.1"/>
</dbReference>
<dbReference type="SFLD" id="SFLDS00029">
    <property type="entry name" value="Radical_SAM"/>
    <property type="match status" value="1"/>
</dbReference>
<proteinExistence type="predicted"/>
<dbReference type="InterPro" id="IPR013785">
    <property type="entry name" value="Aldolase_TIM"/>
</dbReference>